<feature type="region of interest" description="Disordered" evidence="1">
    <location>
        <begin position="1"/>
        <end position="26"/>
    </location>
</feature>
<sequence>MGDGRSKSAVSRRSSSCGRSGWPHGRGRIDLLAIQIDGLHIRDELTLVAAVAIDSEGNNHPLAVVEDATENTAIV</sequence>
<evidence type="ECO:0000256" key="1">
    <source>
        <dbReference type="SAM" id="MobiDB-lite"/>
    </source>
</evidence>
<organism evidence="2 3">
    <name type="scientific">Bradyrhizobium ottawaense</name>
    <dbReference type="NCBI Taxonomy" id="931866"/>
    <lineage>
        <taxon>Bacteria</taxon>
        <taxon>Pseudomonadati</taxon>
        <taxon>Pseudomonadota</taxon>
        <taxon>Alphaproteobacteria</taxon>
        <taxon>Hyphomicrobiales</taxon>
        <taxon>Nitrobacteraceae</taxon>
        <taxon>Bradyrhizobium</taxon>
    </lineage>
</organism>
<accession>A0A2U8P175</accession>
<dbReference type="AlphaFoldDB" id="A0A2U8P175"/>
<reference evidence="2 3" key="1">
    <citation type="journal article" date="2014" name="Int. J. Syst. Evol. Microbiol.">
        <title>Bradyrhizobium ottawaense sp. nov., a symbiotic nitrogen fixing bacterium from root nodules of soybeans in Canada.</title>
        <authorList>
            <person name="Yu X."/>
            <person name="Cloutier S."/>
            <person name="Tambong J.T."/>
            <person name="Bromfield E.S."/>
        </authorList>
    </citation>
    <scope>NUCLEOTIDE SEQUENCE [LARGE SCALE GENOMIC DNA]</scope>
    <source>
        <strain evidence="2 3">OO99</strain>
    </source>
</reference>
<evidence type="ECO:0000313" key="3">
    <source>
        <dbReference type="Proteomes" id="UP000215703"/>
    </source>
</evidence>
<gene>
    <name evidence="2" type="ORF">CIT37_03465</name>
</gene>
<reference evidence="2 3" key="2">
    <citation type="journal article" date="2017" name="Syst. Appl. Microbiol.">
        <title>Soybeans inoculated with root zone soils of Canadian native legumes harbour diverse and novel Bradyrhizobium spp. that possess agricultural potential.</title>
        <authorList>
            <person name="Bromfield E.S.P."/>
            <person name="Cloutier S."/>
            <person name="Tambong J.T."/>
            <person name="Tran Thi T.V."/>
        </authorList>
    </citation>
    <scope>NUCLEOTIDE SEQUENCE [LARGE SCALE GENOMIC DNA]</scope>
    <source>
        <strain evidence="2 3">OO99</strain>
    </source>
</reference>
<feature type="compositionally biased region" description="Low complexity" evidence="1">
    <location>
        <begin position="7"/>
        <end position="21"/>
    </location>
</feature>
<protein>
    <submittedName>
        <fullName evidence="2">Uncharacterized protein</fullName>
    </submittedName>
</protein>
<dbReference type="Proteomes" id="UP000215703">
    <property type="component" value="Chromosome"/>
</dbReference>
<dbReference type="EMBL" id="CP029425">
    <property type="protein sequence ID" value="AWL91431.1"/>
    <property type="molecule type" value="Genomic_DNA"/>
</dbReference>
<proteinExistence type="predicted"/>
<evidence type="ECO:0000313" key="2">
    <source>
        <dbReference type="EMBL" id="AWL91431.1"/>
    </source>
</evidence>
<name>A0A2U8P175_9BRAD</name>